<reference evidence="2" key="1">
    <citation type="journal article" date="2024" name="Proc. Natl. Acad. Sci. U.S.A.">
        <title>Extraordinary preservation of gene collinearity over three hundred million years revealed in homosporous lycophytes.</title>
        <authorList>
            <person name="Li C."/>
            <person name="Wickell D."/>
            <person name="Kuo L.Y."/>
            <person name="Chen X."/>
            <person name="Nie B."/>
            <person name="Liao X."/>
            <person name="Peng D."/>
            <person name="Ji J."/>
            <person name="Jenkins J."/>
            <person name="Williams M."/>
            <person name="Shu S."/>
            <person name="Plott C."/>
            <person name="Barry K."/>
            <person name="Rajasekar S."/>
            <person name="Grimwood J."/>
            <person name="Han X."/>
            <person name="Sun S."/>
            <person name="Hou Z."/>
            <person name="He W."/>
            <person name="Dai G."/>
            <person name="Sun C."/>
            <person name="Schmutz J."/>
            <person name="Leebens-Mack J.H."/>
            <person name="Li F.W."/>
            <person name="Wang L."/>
        </authorList>
    </citation>
    <scope>NUCLEOTIDE SEQUENCE [LARGE SCALE GENOMIC DNA]</scope>
    <source>
        <strain evidence="2">cv. PW_Plant_1</strain>
    </source>
</reference>
<dbReference type="Proteomes" id="UP001162992">
    <property type="component" value="Chromosome 23"/>
</dbReference>
<evidence type="ECO:0000313" key="1">
    <source>
        <dbReference type="EMBL" id="KAJ7514985.1"/>
    </source>
</evidence>
<gene>
    <name evidence="1" type="ORF">O6H91_23G067500</name>
</gene>
<sequence>MLLRYLKEKHRCHGKGWDELLFFWFAPQVAWISSIAVPVAKGKANSKICYTTSISLTQLGNIVDRLEEHRGWVDFAEYACIIRDCCNLKALSEGKRVHLHMTKRKVEKHTFLSNLLITMYGKCGRPEEARKVFNAMLERDVVSWNLMISANAKNDRRNLALNLFWQMQKEGISPNTITFVSVLSACDSPETLVDGKAIHSRFVSSGLDPDTNITMALLRMYGKCGDLSYALGMFNSLRERNVQLWTALIKAFVENGQGKRAIELFWEMQKEGVKPDKVIFVSVLNACISCDALQEGKRIHACIVDRGWEKDVIVGTALFQMYSKCGSLEDARRIFSAIVEKDVITWTAMITTYTHYGDDKAALQLFSEMQQKGVKPNKVTYISILNACATPLALPQGRLIHSKIVAEGFESDVVVGTALLQMYAKCGSLEDSWKIFKAMPTRNVITWNALITANVHRQYGESALSLFKQMEEEGIGPDKVTFVSILDACAILGFLAEGKRIHAQILGLGLESDVMLGTALISMYGKCGTFEEARWMFEKVSNRDTICWTSMIATCTQHGYDREALQLFGQMQSNGMKPDEVAFLGVLSACSHAGFVDDGWHYFHSMKEDAKIIPQAEHYGCMVDLYGRAGLLDEAQAIVCTLPFQANAVVWMSFLGACRVHQDVKRGRLAAEHLLELEPQTSSPYVVLSNTYAATGKWENVEKVRKAMIDRRVKKQPGRSSIEINDKIHEFIVGDRSHPEVVEIYAELERLNTEMKKLGYVPDTNLVLHDVEEEDKADLLSLHSEKLAISFGLLNMPGDMPIRVIKNLRVCSDCHTASKFISKIVKREIVLRDPLRFHHFKGGICSCGDYW</sequence>
<protein>
    <submittedName>
        <fullName evidence="1">Uncharacterized protein</fullName>
    </submittedName>
</protein>
<comment type="caution">
    <text evidence="1">The sequence shown here is derived from an EMBL/GenBank/DDBJ whole genome shotgun (WGS) entry which is preliminary data.</text>
</comment>
<accession>A0ACC2ABV4</accession>
<dbReference type="EMBL" id="CM055114">
    <property type="protein sequence ID" value="KAJ7514985.1"/>
    <property type="molecule type" value="Genomic_DNA"/>
</dbReference>
<name>A0ACC2ABV4_DIPCM</name>
<organism evidence="1 2">
    <name type="scientific">Diphasiastrum complanatum</name>
    <name type="common">Issler's clubmoss</name>
    <name type="synonym">Lycopodium complanatum</name>
    <dbReference type="NCBI Taxonomy" id="34168"/>
    <lineage>
        <taxon>Eukaryota</taxon>
        <taxon>Viridiplantae</taxon>
        <taxon>Streptophyta</taxon>
        <taxon>Embryophyta</taxon>
        <taxon>Tracheophyta</taxon>
        <taxon>Lycopodiopsida</taxon>
        <taxon>Lycopodiales</taxon>
        <taxon>Lycopodiaceae</taxon>
        <taxon>Lycopodioideae</taxon>
        <taxon>Diphasiastrum</taxon>
    </lineage>
</organism>
<keyword evidence="2" id="KW-1185">Reference proteome</keyword>
<proteinExistence type="predicted"/>
<evidence type="ECO:0000313" key="2">
    <source>
        <dbReference type="Proteomes" id="UP001162992"/>
    </source>
</evidence>